<dbReference type="PANTHER" id="PTHR48250:SF3">
    <property type="entry name" value="CUTINASE 1-RELATED"/>
    <property type="match status" value="1"/>
</dbReference>
<dbReference type="Proteomes" id="UP001187734">
    <property type="component" value="Unassembled WGS sequence"/>
</dbReference>
<dbReference type="SMART" id="SM01110">
    <property type="entry name" value="Cutinase"/>
    <property type="match status" value="1"/>
</dbReference>
<evidence type="ECO:0000256" key="9">
    <source>
        <dbReference type="ARBA" id="ARBA00023157"/>
    </source>
</evidence>
<keyword evidence="8" id="KW-0843">Virulence</keyword>
<dbReference type="SUPFAM" id="SSF53474">
    <property type="entry name" value="alpha/beta-Hydrolases"/>
    <property type="match status" value="1"/>
</dbReference>
<comment type="caution">
    <text evidence="13">The sequence shown here is derived from an EMBL/GenBank/DDBJ whole genome shotgun (WGS) entry which is preliminary data.</text>
</comment>
<organism evidence="13 14">
    <name type="scientific">Fusarium torulosum</name>
    <dbReference type="NCBI Taxonomy" id="33205"/>
    <lineage>
        <taxon>Eukaryota</taxon>
        <taxon>Fungi</taxon>
        <taxon>Dikarya</taxon>
        <taxon>Ascomycota</taxon>
        <taxon>Pezizomycotina</taxon>
        <taxon>Sordariomycetes</taxon>
        <taxon>Hypocreomycetidae</taxon>
        <taxon>Hypocreales</taxon>
        <taxon>Nectriaceae</taxon>
        <taxon>Fusarium</taxon>
    </lineage>
</organism>
<dbReference type="InterPro" id="IPR029058">
    <property type="entry name" value="AB_hydrolase_fold"/>
</dbReference>
<dbReference type="InterPro" id="IPR011150">
    <property type="entry name" value="Cutinase_monf"/>
</dbReference>
<proteinExistence type="inferred from homology"/>
<evidence type="ECO:0000256" key="11">
    <source>
        <dbReference type="PIRSR" id="PIRSR611150-1"/>
    </source>
</evidence>
<feature type="active site" description="Proton donor/acceptor" evidence="11">
    <location>
        <position position="278"/>
    </location>
</feature>
<keyword evidence="14" id="KW-1185">Reference proteome</keyword>
<dbReference type="PRINTS" id="PR00129">
    <property type="entry name" value="CUTINASE"/>
</dbReference>
<feature type="disulfide bond" evidence="12">
    <location>
        <begin position="261"/>
        <end position="268"/>
    </location>
</feature>
<feature type="disulfide bond" evidence="12">
    <location>
        <begin position="122"/>
        <end position="199"/>
    </location>
</feature>
<dbReference type="EC" id="3.1.1.74" evidence="3"/>
<dbReference type="AlphaFoldDB" id="A0AAE8MEY3"/>
<evidence type="ECO:0000256" key="2">
    <source>
        <dbReference type="ARBA" id="ARBA00007534"/>
    </source>
</evidence>
<sequence length="301" mass="32270">MSTNQETESRIRLLYQTEIGRCLLLEDSEALNLVPFTSLPKTASNLKIHITLSSYQYSLLKYQSSSNMHIATLIHFLLALAATATPIIPDRPTDVVVRETSEVDALGLVTRTDLENGDSSKCPKAILIYARGSTEPGNIGITVGPVLVAAMQLAIPDIWIQGVGGPYTADLLANFLPEGTNAASINEAKRLFQMSHAKCPDTPVVTAGYSQGAVVVGYALSKLDGAIQKQVVGAALFGYTKNKQLGGRIPNFPTNRTRVFCLPTDIVCDGALFVLPAHFLYGVDAAIPAPQFLLGQIQNLG</sequence>
<keyword evidence="6" id="KW-0732">Signal</keyword>
<evidence type="ECO:0000256" key="3">
    <source>
        <dbReference type="ARBA" id="ARBA00013095"/>
    </source>
</evidence>
<evidence type="ECO:0000256" key="10">
    <source>
        <dbReference type="ARBA" id="ARBA00034045"/>
    </source>
</evidence>
<keyword evidence="4" id="KW-0719">Serine esterase</keyword>
<dbReference type="PANTHER" id="PTHR48250">
    <property type="entry name" value="CUTINASE 2-RELATED"/>
    <property type="match status" value="1"/>
</dbReference>
<evidence type="ECO:0000256" key="12">
    <source>
        <dbReference type="PIRSR" id="PIRSR611150-2"/>
    </source>
</evidence>
<evidence type="ECO:0000256" key="6">
    <source>
        <dbReference type="ARBA" id="ARBA00022729"/>
    </source>
</evidence>
<keyword evidence="7" id="KW-0378">Hydrolase</keyword>
<evidence type="ECO:0000313" key="14">
    <source>
        <dbReference type="Proteomes" id="UP001187734"/>
    </source>
</evidence>
<comment type="catalytic activity">
    <reaction evidence="10">
        <text>cutin + H2O = cutin monomers.</text>
        <dbReference type="EC" id="3.1.1.74"/>
    </reaction>
</comment>
<comment type="similarity">
    <text evidence="2">Belongs to the cutinase family.</text>
</comment>
<dbReference type="GO" id="GO:0005576">
    <property type="term" value="C:extracellular region"/>
    <property type="evidence" value="ECO:0007669"/>
    <property type="project" value="UniProtKB-SubCell"/>
</dbReference>
<dbReference type="EMBL" id="ONZP01000356">
    <property type="protein sequence ID" value="SPJ82346.1"/>
    <property type="molecule type" value="Genomic_DNA"/>
</dbReference>
<feature type="active site" description="Nucleophile" evidence="11">
    <location>
        <position position="210"/>
    </location>
</feature>
<evidence type="ECO:0000256" key="1">
    <source>
        <dbReference type="ARBA" id="ARBA00004613"/>
    </source>
</evidence>
<dbReference type="GO" id="GO:0016052">
    <property type="term" value="P:carbohydrate catabolic process"/>
    <property type="evidence" value="ECO:0007669"/>
    <property type="project" value="TreeGrafter"/>
</dbReference>
<gene>
    <name evidence="13" type="ORF">FTOL_09751</name>
</gene>
<keyword evidence="5" id="KW-0964">Secreted</keyword>
<evidence type="ECO:0000256" key="8">
    <source>
        <dbReference type="ARBA" id="ARBA00023026"/>
    </source>
</evidence>
<keyword evidence="9 12" id="KW-1015">Disulfide bond</keyword>
<protein>
    <recommendedName>
        <fullName evidence="3">cutinase</fullName>
        <ecNumber evidence="3">3.1.1.74</ecNumber>
    </recommendedName>
</protein>
<dbReference type="Gene3D" id="3.40.50.1820">
    <property type="entry name" value="alpha/beta hydrolase"/>
    <property type="match status" value="1"/>
</dbReference>
<evidence type="ECO:0000256" key="5">
    <source>
        <dbReference type="ARBA" id="ARBA00022525"/>
    </source>
</evidence>
<dbReference type="GO" id="GO:0050525">
    <property type="term" value="F:cutinase activity"/>
    <property type="evidence" value="ECO:0007669"/>
    <property type="project" value="UniProtKB-EC"/>
</dbReference>
<evidence type="ECO:0000256" key="7">
    <source>
        <dbReference type="ARBA" id="ARBA00022801"/>
    </source>
</evidence>
<feature type="active site" evidence="11">
    <location>
        <position position="265"/>
    </location>
</feature>
<reference evidence="13" key="1">
    <citation type="submission" date="2018-03" db="EMBL/GenBank/DDBJ databases">
        <authorList>
            <person name="Guldener U."/>
        </authorList>
    </citation>
    <scope>NUCLEOTIDE SEQUENCE</scope>
</reference>
<evidence type="ECO:0000313" key="13">
    <source>
        <dbReference type="EMBL" id="SPJ82346.1"/>
    </source>
</evidence>
<comment type="subcellular location">
    <subcellularLocation>
        <location evidence="1">Secreted</location>
    </subcellularLocation>
</comment>
<name>A0AAE8MEY3_9HYPO</name>
<dbReference type="FunFam" id="3.40.50.1820:FF:000235">
    <property type="entry name" value="Cutinase 1"/>
    <property type="match status" value="1"/>
</dbReference>
<accession>A0AAE8MEY3</accession>
<dbReference type="InterPro" id="IPR000675">
    <property type="entry name" value="Cutinase/axe"/>
</dbReference>
<evidence type="ECO:0000256" key="4">
    <source>
        <dbReference type="ARBA" id="ARBA00022487"/>
    </source>
</evidence>
<dbReference type="Pfam" id="PF01083">
    <property type="entry name" value="Cutinase"/>
    <property type="match status" value="1"/>
</dbReference>